<evidence type="ECO:0000313" key="4">
    <source>
        <dbReference type="Proteomes" id="UP001283361"/>
    </source>
</evidence>
<accession>A0AAE1CX11</accession>
<dbReference type="InterPro" id="IPR052560">
    <property type="entry name" value="RdDP_mobile_element"/>
</dbReference>
<dbReference type="PANTHER" id="PTHR36688">
    <property type="entry name" value="ENDO/EXONUCLEASE/PHOSPHATASE DOMAIN-CONTAINING PROTEIN"/>
    <property type="match status" value="1"/>
</dbReference>
<dbReference type="InterPro" id="IPR000477">
    <property type="entry name" value="RT_dom"/>
</dbReference>
<protein>
    <recommendedName>
        <fullName evidence="2">Reverse transcriptase domain-containing protein</fullName>
    </recommendedName>
</protein>
<dbReference type="AlphaFoldDB" id="A0AAE1CX11"/>
<feature type="domain" description="Reverse transcriptase" evidence="2">
    <location>
        <begin position="1"/>
        <end position="186"/>
    </location>
</feature>
<evidence type="ECO:0000256" key="1">
    <source>
        <dbReference type="SAM" id="MobiDB-lite"/>
    </source>
</evidence>
<dbReference type="PROSITE" id="PS50878">
    <property type="entry name" value="RT_POL"/>
    <property type="match status" value="1"/>
</dbReference>
<reference evidence="3" key="1">
    <citation type="journal article" date="2023" name="G3 (Bethesda)">
        <title>A reference genome for the long-term kleptoplast-retaining sea slug Elysia crispata morphotype clarki.</title>
        <authorList>
            <person name="Eastman K.E."/>
            <person name="Pendleton A.L."/>
            <person name="Shaikh M.A."/>
            <person name="Suttiyut T."/>
            <person name="Ogas R."/>
            <person name="Tomko P."/>
            <person name="Gavelis G."/>
            <person name="Widhalm J.R."/>
            <person name="Wisecaver J.H."/>
        </authorList>
    </citation>
    <scope>NUCLEOTIDE SEQUENCE</scope>
    <source>
        <strain evidence="3">ECLA1</strain>
    </source>
</reference>
<dbReference type="InterPro" id="IPR043502">
    <property type="entry name" value="DNA/RNA_pol_sf"/>
</dbReference>
<sequence length="373" mass="42471">MERLINSRLVWHLEKRNILIPEQAGFRHHRSTENQVAYIAQHIEDGFQDKRHTLAVTARAQVNGAHSRQKTLREGVPQGGVLSPTLFLIYVNDIIAELPRKIHSALYADDMALWCSEEYITTDNYRMQQALEVLESWTKKWSVKVNSTKTTYTVFSLSPKEQKVTLRLGNQTLNAEDNPTYLGVTFDKRLTWKQHTQRTESRAKARLALMKKLASTTWGADASTLRRLYTGRVRPVLEYGMAAWGTTAKTNMDKMSNVQNQAARIITGSMRSTPIQELETITGLQPLLDRCHERLLTQAAKFKRLSGHPMEKRMYQPTRGRLIRGKTLSTKADALNKDTETSSNKTSKRFPSVLRSLPGAKKDISLSKAAYQE</sequence>
<feature type="region of interest" description="Disordered" evidence="1">
    <location>
        <begin position="325"/>
        <end position="354"/>
    </location>
</feature>
<comment type="caution">
    <text evidence="3">The sequence shown here is derived from an EMBL/GenBank/DDBJ whole genome shotgun (WGS) entry which is preliminary data.</text>
</comment>
<dbReference type="EMBL" id="JAWDGP010006457">
    <property type="protein sequence ID" value="KAK3740853.1"/>
    <property type="molecule type" value="Genomic_DNA"/>
</dbReference>
<dbReference type="PANTHER" id="PTHR36688:SF1">
    <property type="entry name" value="ENDONUCLEASE_EXONUCLEASE_PHOSPHATASE DOMAIN-CONTAINING PROTEIN"/>
    <property type="match status" value="1"/>
</dbReference>
<dbReference type="CDD" id="cd01650">
    <property type="entry name" value="RT_nLTR_like"/>
    <property type="match status" value="1"/>
</dbReference>
<proteinExistence type="predicted"/>
<organism evidence="3 4">
    <name type="scientific">Elysia crispata</name>
    <name type="common">lettuce slug</name>
    <dbReference type="NCBI Taxonomy" id="231223"/>
    <lineage>
        <taxon>Eukaryota</taxon>
        <taxon>Metazoa</taxon>
        <taxon>Spiralia</taxon>
        <taxon>Lophotrochozoa</taxon>
        <taxon>Mollusca</taxon>
        <taxon>Gastropoda</taxon>
        <taxon>Heterobranchia</taxon>
        <taxon>Euthyneura</taxon>
        <taxon>Panpulmonata</taxon>
        <taxon>Sacoglossa</taxon>
        <taxon>Placobranchoidea</taxon>
        <taxon>Plakobranchidae</taxon>
        <taxon>Elysia</taxon>
    </lineage>
</organism>
<name>A0AAE1CX11_9GAST</name>
<evidence type="ECO:0000259" key="2">
    <source>
        <dbReference type="PROSITE" id="PS50878"/>
    </source>
</evidence>
<keyword evidence="4" id="KW-1185">Reference proteome</keyword>
<dbReference type="SUPFAM" id="SSF56672">
    <property type="entry name" value="DNA/RNA polymerases"/>
    <property type="match status" value="1"/>
</dbReference>
<dbReference type="Pfam" id="PF00078">
    <property type="entry name" value="RVT_1"/>
    <property type="match status" value="1"/>
</dbReference>
<gene>
    <name evidence="3" type="ORF">RRG08_011315</name>
</gene>
<evidence type="ECO:0000313" key="3">
    <source>
        <dbReference type="EMBL" id="KAK3740853.1"/>
    </source>
</evidence>
<dbReference type="Proteomes" id="UP001283361">
    <property type="component" value="Unassembled WGS sequence"/>
</dbReference>